<feature type="compositionally biased region" description="Basic residues" evidence="1">
    <location>
        <begin position="272"/>
        <end position="287"/>
    </location>
</feature>
<reference evidence="3 4" key="1">
    <citation type="journal article" name="Sci. Rep.">
        <title>Telomere-to-telomere assembled and centromere annotated genomes of the two main subspecies of the button mushroom Agaricus bisporus reveal especially polymorphic chromosome ends.</title>
        <authorList>
            <person name="Sonnenberg A.S.M."/>
            <person name="Sedaghat-Telgerd N."/>
            <person name="Lavrijssen B."/>
            <person name="Ohm R.A."/>
            <person name="Hendrickx P.M."/>
            <person name="Scholtmeijer K."/>
            <person name="Baars J.J.P."/>
            <person name="van Peer A."/>
        </authorList>
    </citation>
    <scope>NUCLEOTIDE SEQUENCE [LARGE SCALE GENOMIC DNA]</scope>
    <source>
        <strain evidence="3 4">H119_p4</strain>
    </source>
</reference>
<keyword evidence="2" id="KW-1133">Transmembrane helix</keyword>
<dbReference type="Proteomes" id="UP000629468">
    <property type="component" value="Unassembled WGS sequence"/>
</dbReference>
<gene>
    <name evidence="3" type="ORF">Agabi119p4_11027</name>
</gene>
<organism evidence="3 4">
    <name type="scientific">Agaricus bisporus var. burnettii</name>
    <dbReference type="NCBI Taxonomy" id="192524"/>
    <lineage>
        <taxon>Eukaryota</taxon>
        <taxon>Fungi</taxon>
        <taxon>Dikarya</taxon>
        <taxon>Basidiomycota</taxon>
        <taxon>Agaricomycotina</taxon>
        <taxon>Agaricomycetes</taxon>
        <taxon>Agaricomycetidae</taxon>
        <taxon>Agaricales</taxon>
        <taxon>Agaricineae</taxon>
        <taxon>Agaricaceae</taxon>
        <taxon>Agaricus</taxon>
    </lineage>
</organism>
<dbReference type="AlphaFoldDB" id="A0A8H7C124"/>
<proteinExistence type="predicted"/>
<name>A0A8H7C124_AGABI</name>
<feature type="transmembrane region" description="Helical" evidence="2">
    <location>
        <begin position="406"/>
        <end position="428"/>
    </location>
</feature>
<evidence type="ECO:0008006" key="5">
    <source>
        <dbReference type="Google" id="ProtNLM"/>
    </source>
</evidence>
<evidence type="ECO:0000313" key="4">
    <source>
        <dbReference type="Proteomes" id="UP000629468"/>
    </source>
</evidence>
<comment type="caution">
    <text evidence="3">The sequence shown here is derived from an EMBL/GenBank/DDBJ whole genome shotgun (WGS) entry which is preliminary data.</text>
</comment>
<keyword evidence="2" id="KW-0472">Membrane</keyword>
<dbReference type="EMBL" id="JABXXO010000015">
    <property type="protein sequence ID" value="KAF7760351.1"/>
    <property type="molecule type" value="Genomic_DNA"/>
</dbReference>
<sequence length="432" mass="48657">MTTMEPPMTQSQALDTVAGFELRQRPQIQVAPPEPPSRPAWVNFHHPANNLIFLKLPALDYCSPKLRHSLWNRPLVITVTLAGASMLIRIQSSSPAIITSTTFSLRNPKHSWTSELVGRTTDKLDIWPEDWTELNVKIKARGHWQCLISGSKDSLSASYIVGKKDETWLNRNRMGDYLKGSQCLLCHNPRNLFTLRLDLLLGQFDEANFVIVPKLGQLVVHFFQPNQSAKQYHNTPFGHNHALSHELLYARFAWSLMKIVKHSSEDGGGGRGGRRRSGGQGRGRGRYSRGINKGTRNGLRKRKGENSSLDSEAQILDTDMKKAACTLPFFLDPNGQADPWHYETIPWYPGLEIVERRKQEYIDAHPQIRAHSDQVLPDDCHLSDVVSSGGGGKILRWHEMLSGTRAGVLNVSVLVLFVLVLHTLFTLLHNFS</sequence>
<accession>A0A8H7C124</accession>
<evidence type="ECO:0000313" key="3">
    <source>
        <dbReference type="EMBL" id="KAF7760351.1"/>
    </source>
</evidence>
<protein>
    <recommendedName>
        <fullName evidence="5">HNH nuclease domain-containing protein</fullName>
    </recommendedName>
</protein>
<feature type="region of interest" description="Disordered" evidence="1">
    <location>
        <begin position="264"/>
        <end position="311"/>
    </location>
</feature>
<keyword evidence="2" id="KW-0812">Transmembrane</keyword>
<evidence type="ECO:0000256" key="1">
    <source>
        <dbReference type="SAM" id="MobiDB-lite"/>
    </source>
</evidence>
<evidence type="ECO:0000256" key="2">
    <source>
        <dbReference type="SAM" id="Phobius"/>
    </source>
</evidence>